<proteinExistence type="inferred from homology"/>
<reference evidence="12 14" key="3">
    <citation type="journal article" date="2023" name="IMA Fungus">
        <title>Comparative genomic study of the Penicillium genus elucidates a diverse pangenome and 15 lateral gene transfer events.</title>
        <authorList>
            <person name="Petersen C."/>
            <person name="Sorensen T."/>
            <person name="Nielsen M.R."/>
            <person name="Sondergaard T.E."/>
            <person name="Sorensen J.L."/>
            <person name="Fitzpatrick D.A."/>
            <person name="Frisvad J.C."/>
            <person name="Nielsen K.L."/>
        </authorList>
    </citation>
    <scope>NUCLEOTIDE SEQUENCE [LARGE SCALE GENOMIC DNA]</scope>
    <source>
        <strain evidence="12 14">IBT 3361</strain>
    </source>
</reference>
<evidence type="ECO:0000259" key="11">
    <source>
        <dbReference type="Pfam" id="PF25506"/>
    </source>
</evidence>
<organism evidence="13">
    <name type="scientific">Penicillium chrysogenum</name>
    <name type="common">Penicillium notatum</name>
    <dbReference type="NCBI Taxonomy" id="5076"/>
    <lineage>
        <taxon>Eukaryota</taxon>
        <taxon>Fungi</taxon>
        <taxon>Dikarya</taxon>
        <taxon>Ascomycota</taxon>
        <taxon>Pezizomycotina</taxon>
        <taxon>Eurotiomycetes</taxon>
        <taxon>Eurotiomycetidae</taxon>
        <taxon>Eurotiales</taxon>
        <taxon>Aspergillaceae</taxon>
        <taxon>Penicillium</taxon>
        <taxon>Penicillium chrysogenum species complex</taxon>
    </lineage>
</organism>
<dbReference type="Proteomes" id="UP001220256">
    <property type="component" value="Unassembled WGS sequence"/>
</dbReference>
<dbReference type="AlphaFoldDB" id="A0A161XUV8"/>
<feature type="domain" description="MTC6 partial TIM-barrel" evidence="11">
    <location>
        <begin position="18"/>
        <end position="379"/>
    </location>
</feature>
<evidence type="ECO:0000256" key="10">
    <source>
        <dbReference type="SAM" id="Phobius"/>
    </source>
</evidence>
<dbReference type="GO" id="GO:0016020">
    <property type="term" value="C:membrane"/>
    <property type="evidence" value="ECO:0007669"/>
    <property type="project" value="UniProtKB-SubCell"/>
</dbReference>
<dbReference type="Pfam" id="PF25506">
    <property type="entry name" value="TIM-barrel_MTC6"/>
    <property type="match status" value="1"/>
</dbReference>
<dbReference type="Proteomes" id="UP000076449">
    <property type="component" value="Chromosome II"/>
</dbReference>
<gene>
    <name evidence="13" type="ORF">EN45_048340</name>
    <name evidence="12" type="ORF">N7505_009678</name>
</gene>
<evidence type="ECO:0000256" key="6">
    <source>
        <dbReference type="ARBA" id="ARBA00023180"/>
    </source>
</evidence>
<keyword evidence="4 10" id="KW-1133">Transmembrane helix</keyword>
<keyword evidence="5 10" id="KW-0472">Membrane</keyword>
<dbReference type="InterPro" id="IPR051008">
    <property type="entry name" value="Telomere_Capping_Maintenance"/>
</dbReference>
<keyword evidence="6" id="KW-0325">Glycoprotein</keyword>
<feature type="transmembrane region" description="Helical" evidence="10">
    <location>
        <begin position="550"/>
        <end position="574"/>
    </location>
</feature>
<dbReference type="PhylomeDB" id="A0A161XUV8"/>
<accession>A0A161XUV8</accession>
<keyword evidence="3" id="KW-0732">Signal</keyword>
<comment type="function">
    <text evidence="7">May be involved in telomere capping.</text>
</comment>
<evidence type="ECO:0000313" key="12">
    <source>
        <dbReference type="EMBL" id="KAJ5260297.1"/>
    </source>
</evidence>
<dbReference type="InterPro" id="IPR018378">
    <property type="entry name" value="C-type_lectin_CS"/>
</dbReference>
<evidence type="ECO:0000256" key="9">
    <source>
        <dbReference type="ARBA" id="ARBA00039865"/>
    </source>
</evidence>
<evidence type="ECO:0000313" key="14">
    <source>
        <dbReference type="Proteomes" id="UP001220256"/>
    </source>
</evidence>
<dbReference type="EMBL" id="JAPVEB010000008">
    <property type="protein sequence ID" value="KAJ5260297.1"/>
    <property type="molecule type" value="Genomic_DNA"/>
</dbReference>
<dbReference type="EMBL" id="CM002799">
    <property type="protein sequence ID" value="KZN86312.1"/>
    <property type="molecule type" value="Genomic_DNA"/>
</dbReference>
<evidence type="ECO:0000256" key="5">
    <source>
        <dbReference type="ARBA" id="ARBA00023136"/>
    </source>
</evidence>
<comment type="subcellular location">
    <subcellularLocation>
        <location evidence="1">Membrane</location>
        <topology evidence="1">Single-pass type I membrane protein</topology>
    </subcellularLocation>
</comment>
<dbReference type="OMA" id="WGTIDPQ"/>
<evidence type="ECO:0000313" key="13">
    <source>
        <dbReference type="EMBL" id="KZN86312.1"/>
    </source>
</evidence>
<evidence type="ECO:0000256" key="4">
    <source>
        <dbReference type="ARBA" id="ARBA00022989"/>
    </source>
</evidence>
<evidence type="ECO:0000256" key="3">
    <source>
        <dbReference type="ARBA" id="ARBA00022729"/>
    </source>
</evidence>
<reference evidence="13" key="1">
    <citation type="journal article" date="2014" name="Genome Announc.">
        <title>Complete sequencing and chromosome-scale genome assembly of the industrial progenitor strain P2niaD18 from the penicillin producer Penicillium chrysogenum.</title>
        <authorList>
            <person name="Specht T."/>
            <person name="Dahlmann T.A."/>
            <person name="Zadra I."/>
            <person name="Kurnsteiner H."/>
            <person name="Kuck U."/>
        </authorList>
    </citation>
    <scope>NUCLEOTIDE SEQUENCE [LARGE SCALE GENOMIC DNA]</scope>
    <source>
        <strain evidence="13">P2niaD18</strain>
    </source>
</reference>
<dbReference type="InterPro" id="IPR057530">
    <property type="entry name" value="TIM-barrel_MTC6"/>
</dbReference>
<sequence length="596" mass="64811">MSVQYDSAETLLNATWVAVLLSERDVAGQIPLNYVTNSAVSLSTACFGNRIYDREDAAKCFSNLLSIGYRRLVVDLYWSVNRRTWSFCPVSVPVKSGVAVSSDVSNTTTATASADPATITGNDDSHGHTLYELGSYKCTDDIDPYILADVLVGFFRDTNSRLTVYTTYLVLNLHVAASDSTPDEPASTISGGQLPSGTELAGPMLGSALDDFIYSPAQLTSDRSNLNQSWYKVEQGYMPITEYFTVHENEAGEQSTPDGWPSSKYIQLAKRDRVLIEYGSIDSQLVGYDLSTGESLVFPPGTLTSSVEVSATTNGTLTSGCLYEPGLTRVSQTNSSWAISNGIPVPDGLSTDETMASLSNVLSGVTACGLSPMLNTTLFGQTADQQVEHYRNVSLSSSWAWAIGEPHDAKYGGGDGDPKYDRCAIMDLTLGGHWRSTNCTEQRHAACRIGNSPFSWVLSDTTEYFSNVSDTCPPGSSFAVPRTGLENTYLYNYLLSLPETKVDLSSTDPARREVFLDFNSIDVTSCWVSGGHGAKCPYASDPQQLERRTVLVAAIAGIIILIITALTFFVKCNANRRNSRRRKRVIEGWEYEGVPS</sequence>
<dbReference type="PROSITE" id="PS00615">
    <property type="entry name" value="C_TYPE_LECTIN_1"/>
    <property type="match status" value="1"/>
</dbReference>
<evidence type="ECO:0000256" key="2">
    <source>
        <dbReference type="ARBA" id="ARBA00022692"/>
    </source>
</evidence>
<dbReference type="PANTHER" id="PTHR35518">
    <property type="entry name" value="MAINTENANCE OF TELOMOERE CAPPING"/>
    <property type="match status" value="1"/>
</dbReference>
<dbReference type="PANTHER" id="PTHR35518:SF2">
    <property type="entry name" value="MAINTENANCE OF TELOMERE CAPPING PROTEIN 6"/>
    <property type="match status" value="1"/>
</dbReference>
<evidence type="ECO:0000256" key="8">
    <source>
        <dbReference type="ARBA" id="ARBA00038159"/>
    </source>
</evidence>
<evidence type="ECO:0000256" key="1">
    <source>
        <dbReference type="ARBA" id="ARBA00004479"/>
    </source>
</evidence>
<comment type="similarity">
    <text evidence="8">Belongs to the MTC6 family.</text>
</comment>
<reference evidence="12" key="2">
    <citation type="submission" date="2022-12" db="EMBL/GenBank/DDBJ databases">
        <authorList>
            <person name="Petersen C."/>
        </authorList>
    </citation>
    <scope>NUCLEOTIDE SEQUENCE</scope>
    <source>
        <strain evidence="12">IBT 3361</strain>
    </source>
</reference>
<evidence type="ECO:0000256" key="7">
    <source>
        <dbReference type="ARBA" id="ARBA00037703"/>
    </source>
</evidence>
<keyword evidence="2 10" id="KW-0812">Transmembrane</keyword>
<name>A0A161XUV8_PENCH</name>
<protein>
    <recommendedName>
        <fullName evidence="9">Maintenance of telomere capping protein 6</fullName>
    </recommendedName>
</protein>
<keyword evidence="14" id="KW-1185">Reference proteome</keyword>